<gene>
    <name evidence="8" type="ORF">QYM36_003056</name>
</gene>
<dbReference type="SMART" id="SM00338">
    <property type="entry name" value="BRLZ"/>
    <property type="match status" value="1"/>
</dbReference>
<dbReference type="GO" id="GO:0000981">
    <property type="term" value="F:DNA-binding transcription factor activity, RNA polymerase II-specific"/>
    <property type="evidence" value="ECO:0007669"/>
    <property type="project" value="TreeGrafter"/>
</dbReference>
<reference evidence="8" key="1">
    <citation type="submission" date="2023-07" db="EMBL/GenBank/DDBJ databases">
        <title>Chromosome-level genome assembly of Artemia franciscana.</title>
        <authorList>
            <person name="Jo E."/>
        </authorList>
    </citation>
    <scope>NUCLEOTIDE SEQUENCE</scope>
    <source>
        <tissue evidence="8">Whole body</tissue>
    </source>
</reference>
<dbReference type="InterPro" id="IPR004827">
    <property type="entry name" value="bZIP"/>
</dbReference>
<dbReference type="PANTHER" id="PTHR11462:SF35">
    <property type="entry name" value="TRANSCRIPTION FACTOR JRA"/>
    <property type="match status" value="1"/>
</dbReference>
<keyword evidence="9" id="KW-1185">Reference proteome</keyword>
<dbReference type="GO" id="GO:0000978">
    <property type="term" value="F:RNA polymerase II cis-regulatory region sequence-specific DNA binding"/>
    <property type="evidence" value="ECO:0007669"/>
    <property type="project" value="TreeGrafter"/>
</dbReference>
<feature type="region of interest" description="Disordered" evidence="6">
    <location>
        <begin position="135"/>
        <end position="157"/>
    </location>
</feature>
<dbReference type="InterPro" id="IPR005643">
    <property type="entry name" value="JNK"/>
</dbReference>
<keyword evidence="3" id="KW-0238">DNA-binding</keyword>
<dbReference type="Gene3D" id="1.20.5.170">
    <property type="match status" value="1"/>
</dbReference>
<dbReference type="InterPro" id="IPR050946">
    <property type="entry name" value="AP-1_TF_bZIP"/>
</dbReference>
<accession>A0AA88I973</accession>
<dbReference type="GO" id="GO:0051726">
    <property type="term" value="P:regulation of cell cycle"/>
    <property type="evidence" value="ECO:0007669"/>
    <property type="project" value="TreeGrafter"/>
</dbReference>
<feature type="region of interest" description="Disordered" evidence="6">
    <location>
        <begin position="99"/>
        <end position="122"/>
    </location>
</feature>
<feature type="domain" description="BZIP" evidence="7">
    <location>
        <begin position="163"/>
        <end position="226"/>
    </location>
</feature>
<dbReference type="InterPro" id="IPR046347">
    <property type="entry name" value="bZIP_sf"/>
</dbReference>
<dbReference type="GO" id="GO:0042127">
    <property type="term" value="P:regulation of cell population proliferation"/>
    <property type="evidence" value="ECO:0007669"/>
    <property type="project" value="TreeGrafter"/>
</dbReference>
<evidence type="ECO:0000256" key="1">
    <source>
        <dbReference type="ARBA" id="ARBA00006882"/>
    </source>
</evidence>
<proteinExistence type="inferred from homology"/>
<keyword evidence="2" id="KW-0805">Transcription regulation</keyword>
<feature type="coiled-coil region" evidence="5">
    <location>
        <begin position="181"/>
        <end position="229"/>
    </location>
</feature>
<organism evidence="8 9">
    <name type="scientific">Artemia franciscana</name>
    <name type="common">Brine shrimp</name>
    <name type="synonym">Artemia sanfranciscana</name>
    <dbReference type="NCBI Taxonomy" id="6661"/>
    <lineage>
        <taxon>Eukaryota</taxon>
        <taxon>Metazoa</taxon>
        <taxon>Ecdysozoa</taxon>
        <taxon>Arthropoda</taxon>
        <taxon>Crustacea</taxon>
        <taxon>Branchiopoda</taxon>
        <taxon>Anostraca</taxon>
        <taxon>Artemiidae</taxon>
        <taxon>Artemia</taxon>
    </lineage>
</organism>
<evidence type="ECO:0000256" key="2">
    <source>
        <dbReference type="ARBA" id="ARBA00023015"/>
    </source>
</evidence>
<dbReference type="AlphaFoldDB" id="A0AA88I973"/>
<dbReference type="PROSITE" id="PS00036">
    <property type="entry name" value="BZIP_BASIC"/>
    <property type="match status" value="1"/>
</dbReference>
<dbReference type="FunFam" id="1.20.5.170:FF:000012">
    <property type="entry name" value="Putative transcription factor AP-1"/>
    <property type="match status" value="1"/>
</dbReference>
<dbReference type="PRINTS" id="PR00043">
    <property type="entry name" value="LEUZIPPRJUN"/>
</dbReference>
<dbReference type="SUPFAM" id="SSF57959">
    <property type="entry name" value="Leucine zipper domain"/>
    <property type="match status" value="1"/>
</dbReference>
<dbReference type="Pfam" id="PF00170">
    <property type="entry name" value="bZIP_1"/>
    <property type="match status" value="1"/>
</dbReference>
<dbReference type="Proteomes" id="UP001187531">
    <property type="component" value="Unassembled WGS sequence"/>
</dbReference>
<protein>
    <recommendedName>
        <fullName evidence="7">BZIP domain-containing protein</fullName>
    </recommendedName>
</protein>
<evidence type="ECO:0000256" key="6">
    <source>
        <dbReference type="SAM" id="MobiDB-lite"/>
    </source>
</evidence>
<comment type="caution">
    <text evidence="8">The sequence shown here is derived from an EMBL/GenBank/DDBJ whole genome shotgun (WGS) entry which is preliminary data.</text>
</comment>
<name>A0AA88I973_ARTSF</name>
<sequence length="260" mass="29720">MSRPRDSKEEMRKRLTLDLSTATSKRARFDAVLSSPDLKMLKLASPELERLIMQQNMHNTETPTPSLYQSKPILHPDHEQTNYAKSRMAEHFEFNNTNSNCSTTSSFTGNSENSDSDSGQDSKRSFYNIMVKEEPGLNSGTSISSSPAPTSPLGPIDMENQEKIKLERKRQRNRIAASKCRKRKLERIARLEEKVKQIKTENAELSIFAKRLRDDVESLKQEVQEHINNGCQIASAYYRSSNGSRRPTYVHILEEKTHDS</sequence>
<evidence type="ECO:0000256" key="5">
    <source>
        <dbReference type="SAM" id="Coils"/>
    </source>
</evidence>
<dbReference type="PANTHER" id="PTHR11462">
    <property type="entry name" value="JUN TRANSCRIPTION FACTOR-RELATED"/>
    <property type="match status" value="1"/>
</dbReference>
<dbReference type="GO" id="GO:0005667">
    <property type="term" value="C:transcription regulator complex"/>
    <property type="evidence" value="ECO:0007669"/>
    <property type="project" value="TreeGrafter"/>
</dbReference>
<evidence type="ECO:0000313" key="9">
    <source>
        <dbReference type="Proteomes" id="UP001187531"/>
    </source>
</evidence>
<evidence type="ECO:0000256" key="4">
    <source>
        <dbReference type="ARBA" id="ARBA00023163"/>
    </source>
</evidence>
<dbReference type="InterPro" id="IPR002112">
    <property type="entry name" value="Leuzip_Jun"/>
</dbReference>
<dbReference type="CDD" id="cd14696">
    <property type="entry name" value="bZIP_Jun"/>
    <property type="match status" value="1"/>
</dbReference>
<keyword evidence="5" id="KW-0175">Coiled coil</keyword>
<feature type="compositionally biased region" description="Low complexity" evidence="6">
    <location>
        <begin position="99"/>
        <end position="111"/>
    </location>
</feature>
<dbReference type="PROSITE" id="PS50217">
    <property type="entry name" value="BZIP"/>
    <property type="match status" value="1"/>
</dbReference>
<evidence type="ECO:0000256" key="3">
    <source>
        <dbReference type="ARBA" id="ARBA00023125"/>
    </source>
</evidence>
<dbReference type="EMBL" id="JAVRJZ010000005">
    <property type="protein sequence ID" value="KAK2722739.1"/>
    <property type="molecule type" value="Genomic_DNA"/>
</dbReference>
<keyword evidence="4" id="KW-0804">Transcription</keyword>
<dbReference type="Pfam" id="PF03957">
    <property type="entry name" value="Jun"/>
    <property type="match status" value="1"/>
</dbReference>
<comment type="similarity">
    <text evidence="1">Belongs to the bZIP family. Jun subfamily.</text>
</comment>
<feature type="compositionally biased region" description="Low complexity" evidence="6">
    <location>
        <begin position="139"/>
        <end position="148"/>
    </location>
</feature>
<evidence type="ECO:0000259" key="7">
    <source>
        <dbReference type="PROSITE" id="PS50217"/>
    </source>
</evidence>
<evidence type="ECO:0000313" key="8">
    <source>
        <dbReference type="EMBL" id="KAK2722739.1"/>
    </source>
</evidence>